<evidence type="ECO:0000256" key="4">
    <source>
        <dbReference type="PROSITE-ProRule" id="PRU00808"/>
    </source>
</evidence>
<proteinExistence type="inferred from homology"/>
<comment type="subcellular location">
    <subcellularLocation>
        <location evidence="1">Cytoplasm</location>
    </subcellularLocation>
</comment>
<dbReference type="PATRIC" id="fig|1685125.3.peg.260"/>
<dbReference type="InterPro" id="IPR050115">
    <property type="entry name" value="Proteasome_alpha"/>
</dbReference>
<keyword evidence="2" id="KW-0963">Cytoplasm</keyword>
<dbReference type="GO" id="GO:0006511">
    <property type="term" value="P:ubiquitin-dependent protein catabolic process"/>
    <property type="evidence" value="ECO:0007669"/>
    <property type="project" value="InterPro"/>
</dbReference>
<protein>
    <recommendedName>
        <fullName evidence="5">Proteasome alpha-type subunits domain-containing protein</fullName>
    </recommendedName>
</protein>
<dbReference type="GO" id="GO:0004175">
    <property type="term" value="F:endopeptidase activity"/>
    <property type="evidence" value="ECO:0007669"/>
    <property type="project" value="UniProtKB-ARBA"/>
</dbReference>
<evidence type="ECO:0000313" key="6">
    <source>
        <dbReference type="EMBL" id="KON32113.1"/>
    </source>
</evidence>
<organism evidence="6 7">
    <name type="scientific">miscellaneous Crenarchaeota group-1 archaeon SG8-32-3</name>
    <dbReference type="NCBI Taxonomy" id="1685125"/>
    <lineage>
        <taxon>Archaea</taxon>
        <taxon>Candidatus Bathyarchaeota</taxon>
        <taxon>MCG-1</taxon>
    </lineage>
</organism>
<dbReference type="FunFam" id="3.60.20.10:FF:000004">
    <property type="entry name" value="Proteasome subunit alpha type-4"/>
    <property type="match status" value="1"/>
</dbReference>
<dbReference type="PANTHER" id="PTHR11599">
    <property type="entry name" value="PROTEASOME SUBUNIT ALPHA/BETA"/>
    <property type="match status" value="1"/>
</dbReference>
<feature type="domain" description="Proteasome alpha-type subunits" evidence="5">
    <location>
        <begin position="10"/>
        <end position="32"/>
    </location>
</feature>
<dbReference type="InterPro" id="IPR023332">
    <property type="entry name" value="Proteasome_alpha-type"/>
</dbReference>
<dbReference type="SMART" id="SM00948">
    <property type="entry name" value="Proteasome_A_N"/>
    <property type="match status" value="1"/>
</dbReference>
<gene>
    <name evidence="6" type="ORF">AC478_01160</name>
</gene>
<dbReference type="Proteomes" id="UP000054016">
    <property type="component" value="Unassembled WGS sequence"/>
</dbReference>
<dbReference type="AlphaFoldDB" id="A0A0M0BU16"/>
<dbReference type="SUPFAM" id="SSF56235">
    <property type="entry name" value="N-terminal nucleophile aminohydrolases (Ntn hydrolases)"/>
    <property type="match status" value="1"/>
</dbReference>
<dbReference type="EMBL" id="LFWV01000011">
    <property type="protein sequence ID" value="KON32113.1"/>
    <property type="molecule type" value="Genomic_DNA"/>
</dbReference>
<dbReference type="GO" id="GO:0010498">
    <property type="term" value="P:proteasomal protein catabolic process"/>
    <property type="evidence" value="ECO:0007669"/>
    <property type="project" value="UniProtKB-ARBA"/>
</dbReference>
<dbReference type="GO" id="GO:0019773">
    <property type="term" value="C:proteasome core complex, alpha-subunit complex"/>
    <property type="evidence" value="ECO:0007669"/>
    <property type="project" value="UniProtKB-UniRule"/>
</dbReference>
<accession>A0A0M0BU16</accession>
<dbReference type="NCBIfam" id="NF003075">
    <property type="entry name" value="PRK03996.1"/>
    <property type="match status" value="1"/>
</dbReference>
<name>A0A0M0BU16_9ARCH</name>
<dbReference type="Pfam" id="PF00227">
    <property type="entry name" value="Proteasome"/>
    <property type="match status" value="1"/>
</dbReference>
<keyword evidence="3 4" id="KW-0647">Proteasome</keyword>
<evidence type="ECO:0000313" key="7">
    <source>
        <dbReference type="Proteomes" id="UP000054016"/>
    </source>
</evidence>
<dbReference type="PROSITE" id="PS51475">
    <property type="entry name" value="PROTEASOME_ALPHA_2"/>
    <property type="match status" value="1"/>
</dbReference>
<dbReference type="InterPro" id="IPR029055">
    <property type="entry name" value="Ntn_hydrolases_N"/>
</dbReference>
<sequence>MSVFAAPGAYDRAITVFSPDGRLFQVEYAMELVNRGATIMGIQCAEGVVLGSEENIEPLEEAEYSWKIFKVDDHVSAAIVGLSSDARVLIDQARIYAQSNKLTYDEPVDVEVVTRKICDIQQMYTQHAGVRPFGVSLIFGGVDKRGAHVFGTHPSGTYRGYKATALGAGRDTVLAILKDEYRENLSLEQNTKLTVKCLVKALEARQLPPRIKIAIIPGSTKKLQMLTDEKIESYIKELGSSK</sequence>
<dbReference type="InterPro" id="IPR001353">
    <property type="entry name" value="Proteasome_sua/b"/>
</dbReference>
<reference evidence="7" key="1">
    <citation type="submission" date="2015-06" db="EMBL/GenBank/DDBJ databases">
        <title>New insights into the roles of widespread benthic archaea in carbon and nitrogen cycling.</title>
        <authorList>
            <person name="Lazar C.S."/>
            <person name="Baker B.J."/>
            <person name="Seitz K.W."/>
            <person name="Hyde A.S."/>
            <person name="Dick G.J."/>
            <person name="Hinrichs K.-U."/>
            <person name="Teske A.P."/>
        </authorList>
    </citation>
    <scope>NUCLEOTIDE SEQUENCE [LARGE SCALE GENOMIC DNA]</scope>
</reference>
<dbReference type="GO" id="GO:0005737">
    <property type="term" value="C:cytoplasm"/>
    <property type="evidence" value="ECO:0007669"/>
    <property type="project" value="UniProtKB-SubCell"/>
</dbReference>
<evidence type="ECO:0000259" key="5">
    <source>
        <dbReference type="SMART" id="SM00948"/>
    </source>
</evidence>
<evidence type="ECO:0000256" key="1">
    <source>
        <dbReference type="ARBA" id="ARBA00004496"/>
    </source>
</evidence>
<dbReference type="Pfam" id="PF10584">
    <property type="entry name" value="Proteasome_A_N"/>
    <property type="match status" value="1"/>
</dbReference>
<evidence type="ECO:0000256" key="3">
    <source>
        <dbReference type="ARBA" id="ARBA00022942"/>
    </source>
</evidence>
<comment type="similarity">
    <text evidence="4">Belongs to the peptidase T1A family.</text>
</comment>
<comment type="caution">
    <text evidence="6">The sequence shown here is derived from an EMBL/GenBank/DDBJ whole genome shotgun (WGS) entry which is preliminary data.</text>
</comment>
<dbReference type="Gene3D" id="3.60.20.10">
    <property type="entry name" value="Glutamine Phosphoribosylpyrophosphate, subunit 1, domain 1"/>
    <property type="match status" value="1"/>
</dbReference>
<dbReference type="InterPro" id="IPR000426">
    <property type="entry name" value="Proteasome_asu_N"/>
</dbReference>
<evidence type="ECO:0000256" key="2">
    <source>
        <dbReference type="ARBA" id="ARBA00022490"/>
    </source>
</evidence>